<evidence type="ECO:0000259" key="2">
    <source>
        <dbReference type="PROSITE" id="PS51480"/>
    </source>
</evidence>
<feature type="region of interest" description="Disordered" evidence="1">
    <location>
        <begin position="334"/>
        <end position="371"/>
    </location>
</feature>
<dbReference type="Proteomes" id="UP001268542">
    <property type="component" value="Unassembled WGS sequence"/>
</dbReference>
<dbReference type="PANTHER" id="PTHR33434:SF4">
    <property type="entry name" value="PHOSPHATASE PROTEIN"/>
    <property type="match status" value="1"/>
</dbReference>
<dbReference type="InterPro" id="IPR019986">
    <property type="entry name" value="YloV-like"/>
</dbReference>
<reference evidence="3 4" key="1">
    <citation type="submission" date="2023-08" db="EMBL/GenBank/DDBJ databases">
        <title>Nocardioides seae sp. nov., a bacterium isolated from a soil.</title>
        <authorList>
            <person name="Wang X."/>
        </authorList>
    </citation>
    <scope>NUCLEOTIDE SEQUENCE [LARGE SCALE GENOMIC DNA]</scope>
    <source>
        <strain evidence="3 4">YZH12</strain>
    </source>
</reference>
<proteinExistence type="predicted"/>
<dbReference type="InterPro" id="IPR033470">
    <property type="entry name" value="FakA-like_C"/>
</dbReference>
<dbReference type="SMART" id="SM01121">
    <property type="entry name" value="Dak1_2"/>
    <property type="match status" value="1"/>
</dbReference>
<evidence type="ECO:0000256" key="1">
    <source>
        <dbReference type="SAM" id="MobiDB-lite"/>
    </source>
</evidence>
<organism evidence="3 4">
    <name type="scientific">Nocardioides imazamoxiresistens</name>
    <dbReference type="NCBI Taxonomy" id="3231893"/>
    <lineage>
        <taxon>Bacteria</taxon>
        <taxon>Bacillati</taxon>
        <taxon>Actinomycetota</taxon>
        <taxon>Actinomycetes</taxon>
        <taxon>Propionibacteriales</taxon>
        <taxon>Nocardioidaceae</taxon>
        <taxon>Nocardioides</taxon>
    </lineage>
</organism>
<dbReference type="Pfam" id="PF13684">
    <property type="entry name" value="FakA-like_C"/>
    <property type="match status" value="1"/>
</dbReference>
<feature type="domain" description="DhaL" evidence="2">
    <location>
        <begin position="7"/>
        <end position="224"/>
    </location>
</feature>
<sequence length="589" mass="60420">MQPVRLEIVTRFVDIAADALADAREEIDALNVFPVPDGDTGTNMFLTMSAAREALGQALRDAGLAHIAGDAHAGAPDVEITPEHLGAALRALGRGALLGARGNSGVILAQMLGAVTHHLEHAEPGVRAATLVAGALAEATRASYEAVGDPVEGTILTVARAASEAAVAVAERPEARSRHVYVAAAAAAREALQATPGQLRALADAGVVDAGGRGLTVILDAAETALTGRRPLPVRTQLGQHTIPLARPAGEAAPGTPAYEVMYLLDRSTPEAVAGLRRRLGGLGDSLVVIGQEDLWNVHVHTDDPGAAVEAGVEAGRPHQIRITHFGDEAAHAHHDEPAGAGHDHDGHGPATDGHDRDAADRTSPSVRRTGRAVVAVSAGPGLEQVFADAGAVPVPGGPGERPSAGMLLDAVRSSGAAEVVLLPNDPDSVRTAEVAARTAEEDGDVRVAVVPSRTQVQGLAALAVHEPGRGFGADVLEMTAAVRHCRHGAVTRAARRAITTAGPCEPGDALGVVMGDFAVVGEDLYAAAVEVLTRLMAVGGELVTVVAGAEADGLAYRVVRWVEQTYPGVDVVTYDGGQPRYPLLVSVE</sequence>
<evidence type="ECO:0000313" key="4">
    <source>
        <dbReference type="Proteomes" id="UP001268542"/>
    </source>
</evidence>
<name>A0ABU3PYM1_9ACTN</name>
<gene>
    <name evidence="3" type="ORF">RDV89_12560</name>
</gene>
<feature type="compositionally biased region" description="Basic and acidic residues" evidence="1">
    <location>
        <begin position="334"/>
        <end position="361"/>
    </location>
</feature>
<keyword evidence="4" id="KW-1185">Reference proteome</keyword>
<dbReference type="RefSeq" id="WP_315733393.1">
    <property type="nucleotide sequence ID" value="NZ_JAVYII010000005.1"/>
</dbReference>
<protein>
    <submittedName>
        <fullName evidence="3">DAK2 domain-containing protein</fullName>
    </submittedName>
</protein>
<dbReference type="Pfam" id="PF02734">
    <property type="entry name" value="Dak2"/>
    <property type="match status" value="1"/>
</dbReference>
<accession>A0ABU3PYM1</accession>
<dbReference type="InterPro" id="IPR036117">
    <property type="entry name" value="DhaL_dom_sf"/>
</dbReference>
<evidence type="ECO:0000313" key="3">
    <source>
        <dbReference type="EMBL" id="MDT9593907.1"/>
    </source>
</evidence>
<dbReference type="Pfam" id="PF21645">
    <property type="entry name" value="FakA-like_M"/>
    <property type="match status" value="1"/>
</dbReference>
<comment type="caution">
    <text evidence="3">The sequence shown here is derived from an EMBL/GenBank/DDBJ whole genome shotgun (WGS) entry which is preliminary data.</text>
</comment>
<dbReference type="PANTHER" id="PTHR33434">
    <property type="entry name" value="DEGV DOMAIN-CONTAINING PROTEIN DR_1986-RELATED"/>
    <property type="match status" value="1"/>
</dbReference>
<dbReference type="InterPro" id="IPR048394">
    <property type="entry name" value="FakA-like_M"/>
</dbReference>
<dbReference type="Gene3D" id="1.25.40.340">
    <property type="match status" value="1"/>
</dbReference>
<dbReference type="SMART" id="SM01120">
    <property type="entry name" value="Dak2"/>
    <property type="match status" value="1"/>
</dbReference>
<dbReference type="InterPro" id="IPR004007">
    <property type="entry name" value="DhaL_dom"/>
</dbReference>
<dbReference type="InterPro" id="IPR050270">
    <property type="entry name" value="DegV_domain_contain"/>
</dbReference>
<dbReference type="PROSITE" id="PS51480">
    <property type="entry name" value="DHAL"/>
    <property type="match status" value="1"/>
</dbReference>
<dbReference type="NCBIfam" id="TIGR03599">
    <property type="entry name" value="YloV"/>
    <property type="match status" value="1"/>
</dbReference>
<dbReference type="SUPFAM" id="SSF101473">
    <property type="entry name" value="DhaL-like"/>
    <property type="match status" value="1"/>
</dbReference>
<dbReference type="EMBL" id="JAVYII010000005">
    <property type="protein sequence ID" value="MDT9593907.1"/>
    <property type="molecule type" value="Genomic_DNA"/>
</dbReference>